<gene>
    <name evidence="1" type="ORF">BU104_14460</name>
</gene>
<dbReference type="RefSeq" id="WP_119517962.1">
    <property type="nucleotide sequence ID" value="NZ_QXUI01000034.1"/>
</dbReference>
<dbReference type="Proteomes" id="UP000285579">
    <property type="component" value="Unassembled WGS sequence"/>
</dbReference>
<name>A0AAQ0LXF8_STAXY</name>
<protein>
    <submittedName>
        <fullName evidence="1">Uncharacterized protein</fullName>
    </submittedName>
</protein>
<sequence length="131" mass="15713">MSAFIHTERELNTLGKYFKEELKIDKDLADNIIFNLYQFEVVAVNTRYEENNQLDIKMYQDEEYQSLELISDYDALKLLNSIKYQASDIQSDVLWIKVLNLYEKLVNGILKIKNIQPNYKKHSEYEISNYW</sequence>
<dbReference type="EMBL" id="QXUI01000034">
    <property type="protein sequence ID" value="RIM90426.1"/>
    <property type="molecule type" value="Genomic_DNA"/>
</dbReference>
<dbReference type="AlphaFoldDB" id="A0AAQ0LXF8"/>
<evidence type="ECO:0000313" key="1">
    <source>
        <dbReference type="EMBL" id="RIM90426.1"/>
    </source>
</evidence>
<reference evidence="1 2" key="1">
    <citation type="journal article" date="2016" name="Front. Microbiol.">
        <title>Comprehensive Phylogenetic Analysis of Bovine Non-aureus Staphylococci Species Based on Whole-Genome Sequencing.</title>
        <authorList>
            <person name="Naushad S."/>
            <person name="Barkema H.W."/>
            <person name="Luby C."/>
            <person name="Condas L.A."/>
            <person name="Nobrega D.B."/>
            <person name="Carson D.A."/>
            <person name="De Buck J."/>
        </authorList>
    </citation>
    <scope>NUCLEOTIDE SEQUENCE [LARGE SCALE GENOMIC DNA]</scope>
    <source>
        <strain evidence="1 2">SNUC 1349</strain>
    </source>
</reference>
<comment type="caution">
    <text evidence="1">The sequence shown here is derived from an EMBL/GenBank/DDBJ whole genome shotgun (WGS) entry which is preliminary data.</text>
</comment>
<evidence type="ECO:0000313" key="2">
    <source>
        <dbReference type="Proteomes" id="UP000285579"/>
    </source>
</evidence>
<accession>A0AAQ0LXF8</accession>
<proteinExistence type="predicted"/>
<organism evidence="1 2">
    <name type="scientific">Staphylococcus xylosus</name>
    <dbReference type="NCBI Taxonomy" id="1288"/>
    <lineage>
        <taxon>Bacteria</taxon>
        <taxon>Bacillati</taxon>
        <taxon>Bacillota</taxon>
        <taxon>Bacilli</taxon>
        <taxon>Bacillales</taxon>
        <taxon>Staphylococcaceae</taxon>
        <taxon>Staphylococcus</taxon>
    </lineage>
</organism>